<dbReference type="AlphaFoldDB" id="A0A5B9QJ31"/>
<dbReference type="GO" id="GO:0003677">
    <property type="term" value="F:DNA binding"/>
    <property type="evidence" value="ECO:0007669"/>
    <property type="project" value="UniProtKB-KW"/>
</dbReference>
<evidence type="ECO:0000256" key="2">
    <source>
        <dbReference type="ARBA" id="ARBA00023015"/>
    </source>
</evidence>
<evidence type="ECO:0000256" key="3">
    <source>
        <dbReference type="ARBA" id="ARBA00023082"/>
    </source>
</evidence>
<dbReference type="OrthoDB" id="291381at2"/>
<keyword evidence="8" id="KW-1185">Reference proteome</keyword>
<evidence type="ECO:0000313" key="8">
    <source>
        <dbReference type="Proteomes" id="UP000323917"/>
    </source>
</evidence>
<dbReference type="Gene3D" id="1.10.10.10">
    <property type="entry name" value="Winged helix-like DNA-binding domain superfamily/Winged helix DNA-binding domain"/>
    <property type="match status" value="1"/>
</dbReference>
<evidence type="ECO:0000256" key="5">
    <source>
        <dbReference type="ARBA" id="ARBA00023163"/>
    </source>
</evidence>
<dbReference type="Proteomes" id="UP000323917">
    <property type="component" value="Chromosome"/>
</dbReference>
<evidence type="ECO:0000256" key="4">
    <source>
        <dbReference type="ARBA" id="ARBA00023125"/>
    </source>
</evidence>
<dbReference type="Gene3D" id="1.10.1740.10">
    <property type="match status" value="1"/>
</dbReference>
<keyword evidence="3" id="KW-0731">Sigma factor</keyword>
<dbReference type="EMBL" id="CP042913">
    <property type="protein sequence ID" value="QEG38019.1"/>
    <property type="molecule type" value="Genomic_DNA"/>
</dbReference>
<accession>A0A5B9QJ31</accession>
<dbReference type="InterPro" id="IPR053812">
    <property type="entry name" value="HTH_Sigma70_ECF-like"/>
</dbReference>
<evidence type="ECO:0000259" key="6">
    <source>
        <dbReference type="Pfam" id="PF07638"/>
    </source>
</evidence>
<dbReference type="InterPro" id="IPR013325">
    <property type="entry name" value="RNA_pol_sigma_r2"/>
</dbReference>
<gene>
    <name evidence="7" type="ORF">Pr1d_53670</name>
</gene>
<dbReference type="RefSeq" id="WP_148076177.1">
    <property type="nucleotide sequence ID" value="NZ_CP042913.1"/>
</dbReference>
<dbReference type="Pfam" id="PF07638">
    <property type="entry name" value="Sigma70_ECF"/>
    <property type="match status" value="1"/>
</dbReference>
<dbReference type="GO" id="GO:0006352">
    <property type="term" value="P:DNA-templated transcription initiation"/>
    <property type="evidence" value="ECO:0007669"/>
    <property type="project" value="InterPro"/>
</dbReference>
<keyword evidence="4" id="KW-0238">DNA-binding</keyword>
<dbReference type="PANTHER" id="PTHR43133:SF8">
    <property type="entry name" value="RNA POLYMERASE SIGMA FACTOR HI_1459-RELATED"/>
    <property type="match status" value="1"/>
</dbReference>
<name>A0A5B9QJ31_9BACT</name>
<dbReference type="InterPro" id="IPR039425">
    <property type="entry name" value="RNA_pol_sigma-70-like"/>
</dbReference>
<evidence type="ECO:0000313" key="7">
    <source>
        <dbReference type="EMBL" id="QEG38019.1"/>
    </source>
</evidence>
<organism evidence="7 8">
    <name type="scientific">Bythopirellula goksoeyrii</name>
    <dbReference type="NCBI Taxonomy" id="1400387"/>
    <lineage>
        <taxon>Bacteria</taxon>
        <taxon>Pseudomonadati</taxon>
        <taxon>Planctomycetota</taxon>
        <taxon>Planctomycetia</taxon>
        <taxon>Pirellulales</taxon>
        <taxon>Lacipirellulaceae</taxon>
        <taxon>Bythopirellula</taxon>
    </lineage>
</organism>
<reference evidence="7 8" key="1">
    <citation type="submission" date="2019-08" db="EMBL/GenBank/DDBJ databases">
        <title>Deep-cultivation of Planctomycetes and their phenomic and genomic characterization uncovers novel biology.</title>
        <authorList>
            <person name="Wiegand S."/>
            <person name="Jogler M."/>
            <person name="Boedeker C."/>
            <person name="Pinto D."/>
            <person name="Vollmers J."/>
            <person name="Rivas-Marin E."/>
            <person name="Kohn T."/>
            <person name="Peeters S.H."/>
            <person name="Heuer A."/>
            <person name="Rast P."/>
            <person name="Oberbeckmann S."/>
            <person name="Bunk B."/>
            <person name="Jeske O."/>
            <person name="Meyerdierks A."/>
            <person name="Storesund J.E."/>
            <person name="Kallscheuer N."/>
            <person name="Luecker S."/>
            <person name="Lage O.M."/>
            <person name="Pohl T."/>
            <person name="Merkel B.J."/>
            <person name="Hornburger P."/>
            <person name="Mueller R.-W."/>
            <person name="Bruemmer F."/>
            <person name="Labrenz M."/>
            <person name="Spormann A.M."/>
            <person name="Op den Camp H."/>
            <person name="Overmann J."/>
            <person name="Amann R."/>
            <person name="Jetten M.S.M."/>
            <person name="Mascher T."/>
            <person name="Medema M.H."/>
            <person name="Devos D.P."/>
            <person name="Kaster A.-K."/>
            <person name="Ovreas L."/>
            <person name="Rohde M."/>
            <person name="Galperin M.Y."/>
            <person name="Jogler C."/>
        </authorList>
    </citation>
    <scope>NUCLEOTIDE SEQUENCE [LARGE SCALE GENOMIC DNA]</scope>
    <source>
        <strain evidence="7 8">Pr1d</strain>
    </source>
</reference>
<sequence length="185" mass="21277">MPIDDNISVWLEQLKQGDRESVKPLLDQYFQRLVGLAAARMRGQAHLGGYEEDVALSAFKSLCLGAEKGRFPDLQDRDELWRLLAVITIRKAIDLRRRKRLDLASDQEMLQAFLGREPSPEEVHEMSDQVLALLDKLGDPELRKIALWKVEGYTNEEIAQRLSCVVRTVERKLHQIRLAWQSESA</sequence>
<dbReference type="SUPFAM" id="SSF88659">
    <property type="entry name" value="Sigma3 and sigma4 domains of RNA polymerase sigma factors"/>
    <property type="match status" value="1"/>
</dbReference>
<dbReference type="InterPro" id="IPR013324">
    <property type="entry name" value="RNA_pol_sigma_r3/r4-like"/>
</dbReference>
<dbReference type="GO" id="GO:0016987">
    <property type="term" value="F:sigma factor activity"/>
    <property type="evidence" value="ECO:0007669"/>
    <property type="project" value="UniProtKB-KW"/>
</dbReference>
<protein>
    <submittedName>
        <fullName evidence="7">RNA polymerase sigma factor</fullName>
    </submittedName>
</protein>
<keyword evidence="2" id="KW-0805">Transcription regulation</keyword>
<dbReference type="InterPro" id="IPR036388">
    <property type="entry name" value="WH-like_DNA-bd_sf"/>
</dbReference>
<keyword evidence="5" id="KW-0804">Transcription</keyword>
<comment type="similarity">
    <text evidence="1">Belongs to the sigma-70 factor family. ECF subfamily.</text>
</comment>
<proteinExistence type="inferred from homology"/>
<feature type="domain" description="RNA polymerase sigma-70 ECF-like HTH" evidence="6">
    <location>
        <begin position="5"/>
        <end position="182"/>
    </location>
</feature>
<dbReference type="PANTHER" id="PTHR43133">
    <property type="entry name" value="RNA POLYMERASE ECF-TYPE SIGMA FACTO"/>
    <property type="match status" value="1"/>
</dbReference>
<evidence type="ECO:0000256" key="1">
    <source>
        <dbReference type="ARBA" id="ARBA00010641"/>
    </source>
</evidence>
<dbReference type="KEGG" id="bgok:Pr1d_53670"/>
<dbReference type="SUPFAM" id="SSF88946">
    <property type="entry name" value="Sigma2 domain of RNA polymerase sigma factors"/>
    <property type="match status" value="1"/>
</dbReference>